<keyword evidence="6" id="KW-0175">Coiled coil</keyword>
<gene>
    <name evidence="11" type="ORF">FGO68_gene7802</name>
</gene>
<dbReference type="Pfam" id="PF15007">
    <property type="entry name" value="CEP44"/>
    <property type="match status" value="1"/>
</dbReference>
<comment type="caution">
    <text evidence="11">The sequence shown here is derived from an EMBL/GenBank/DDBJ whole genome shotgun (WGS) entry which is preliminary data.</text>
</comment>
<proteinExistence type="predicted"/>
<evidence type="ECO:0000256" key="9">
    <source>
        <dbReference type="SAM" id="MobiDB-lite"/>
    </source>
</evidence>
<evidence type="ECO:0000256" key="4">
    <source>
        <dbReference type="ARBA" id="ARBA00014053"/>
    </source>
</evidence>
<feature type="domain" description="Centrosomal CEP44" evidence="10">
    <location>
        <begin position="52"/>
        <end position="177"/>
    </location>
</feature>
<sequence>MTEQTKPIGAITNAKCEVASLLSYPQSNETVNPKKRTSKKERHQHAVGELPHNVHKLMKVIKKIGYVADTITETDLLEGTPTKFLRLIHYMLFHLTRTFTQDFLVAKHHVSLDTQYLPDAKFYRQFSLIMLDAFGYRVAMSGDQFFQAGYSERKIILALDLYDFIKETKSSLKRDAQLTAVDNGPYASDVPNIKYEVINHRKGEATKIEFSMNSTLQQSKITVVSKTDVPKGVIQSHRFNEGVFERNLASKGPIADTSSVYSLRRHHDETERKKRRKEERAAKKQQRQSEVIQEEGTDTARDTVKSSQQQTFAPQVVDEPIAQEQAPEEQYALLEQMLKDFANQIELKMESVETGVDARLKDCQSQYSTLEQKIAFTQSLNHQNAMQTTTIGSVLAGDQ</sequence>
<keyword evidence="7" id="KW-0206">Cytoskeleton</keyword>
<feature type="compositionally biased region" description="Basic and acidic residues" evidence="9">
    <location>
        <begin position="266"/>
        <end position="282"/>
    </location>
</feature>
<keyword evidence="12" id="KW-1185">Reference proteome</keyword>
<feature type="compositionally biased region" description="Basic residues" evidence="9">
    <location>
        <begin position="33"/>
        <end position="45"/>
    </location>
</feature>
<evidence type="ECO:0000256" key="7">
    <source>
        <dbReference type="ARBA" id="ARBA00023212"/>
    </source>
</evidence>
<dbReference type="GO" id="GO:0000922">
    <property type="term" value="C:spindle pole"/>
    <property type="evidence" value="ECO:0007669"/>
    <property type="project" value="UniProtKB-SubCell"/>
</dbReference>
<dbReference type="EMBL" id="RRYP01018123">
    <property type="protein sequence ID" value="TNV73776.1"/>
    <property type="molecule type" value="Genomic_DNA"/>
</dbReference>
<accession>A0A8J8SXB9</accession>
<reference evidence="11" key="1">
    <citation type="submission" date="2019-06" db="EMBL/GenBank/DDBJ databases">
        <authorList>
            <person name="Zheng W."/>
        </authorList>
    </citation>
    <scope>NUCLEOTIDE SEQUENCE</scope>
    <source>
        <strain evidence="11">QDHG01</strain>
    </source>
</reference>
<dbReference type="Proteomes" id="UP000785679">
    <property type="component" value="Unassembled WGS sequence"/>
</dbReference>
<organism evidence="11 12">
    <name type="scientific">Halteria grandinella</name>
    <dbReference type="NCBI Taxonomy" id="5974"/>
    <lineage>
        <taxon>Eukaryota</taxon>
        <taxon>Sar</taxon>
        <taxon>Alveolata</taxon>
        <taxon>Ciliophora</taxon>
        <taxon>Intramacronucleata</taxon>
        <taxon>Spirotrichea</taxon>
        <taxon>Stichotrichia</taxon>
        <taxon>Sporadotrichida</taxon>
        <taxon>Halteriidae</taxon>
        <taxon>Halteria</taxon>
    </lineage>
</organism>
<evidence type="ECO:0000256" key="5">
    <source>
        <dbReference type="ARBA" id="ARBA00022490"/>
    </source>
</evidence>
<feature type="region of interest" description="Disordered" evidence="9">
    <location>
        <begin position="27"/>
        <end position="46"/>
    </location>
</feature>
<dbReference type="GO" id="GO:0005814">
    <property type="term" value="C:centriole"/>
    <property type="evidence" value="ECO:0007669"/>
    <property type="project" value="UniProtKB-SubCell"/>
</dbReference>
<evidence type="ECO:0000313" key="11">
    <source>
        <dbReference type="EMBL" id="TNV73776.1"/>
    </source>
</evidence>
<feature type="region of interest" description="Disordered" evidence="9">
    <location>
        <begin position="255"/>
        <end position="318"/>
    </location>
</feature>
<dbReference type="GO" id="GO:0030496">
    <property type="term" value="C:midbody"/>
    <property type="evidence" value="ECO:0007669"/>
    <property type="project" value="UniProtKB-SubCell"/>
</dbReference>
<evidence type="ECO:0000256" key="1">
    <source>
        <dbReference type="ARBA" id="ARBA00004114"/>
    </source>
</evidence>
<comment type="subcellular location">
    <subcellularLocation>
        <location evidence="1">Cytoplasm</location>
        <location evidence="1">Cytoskeleton</location>
        <location evidence="1">Microtubule organizing center</location>
        <location evidence="1">Centrosome</location>
        <location evidence="1">Centriole</location>
    </subcellularLocation>
    <subcellularLocation>
        <location evidence="3">Cytoplasm</location>
        <location evidence="3">Cytoskeleton</location>
        <location evidence="3">Spindle pole</location>
    </subcellularLocation>
    <subcellularLocation>
        <location evidence="2">Midbody</location>
    </subcellularLocation>
</comment>
<evidence type="ECO:0000256" key="2">
    <source>
        <dbReference type="ARBA" id="ARBA00004214"/>
    </source>
</evidence>
<evidence type="ECO:0000256" key="6">
    <source>
        <dbReference type="ARBA" id="ARBA00023054"/>
    </source>
</evidence>
<dbReference type="InterPro" id="IPR029157">
    <property type="entry name" value="CEP44_CC"/>
</dbReference>
<dbReference type="OrthoDB" id="259598at2759"/>
<evidence type="ECO:0000256" key="8">
    <source>
        <dbReference type="ARBA" id="ARBA00046235"/>
    </source>
</evidence>
<evidence type="ECO:0000313" key="12">
    <source>
        <dbReference type="Proteomes" id="UP000785679"/>
    </source>
</evidence>
<name>A0A8J8SXB9_HALGN</name>
<dbReference type="PANTHER" id="PTHR31477">
    <property type="entry name" value="CENTROSOMAL PROTEIN OF 44 KDA"/>
    <property type="match status" value="1"/>
</dbReference>
<protein>
    <recommendedName>
        <fullName evidence="4">Centrosomal protein of 44 kDa</fullName>
    </recommendedName>
</protein>
<evidence type="ECO:0000259" key="10">
    <source>
        <dbReference type="Pfam" id="PF15007"/>
    </source>
</evidence>
<dbReference type="PANTHER" id="PTHR31477:SF1">
    <property type="entry name" value="CENTROSOMAL PROTEIN OF 44 KDA"/>
    <property type="match status" value="1"/>
</dbReference>
<keyword evidence="5" id="KW-0963">Cytoplasm</keyword>
<comment type="function">
    <text evidence="8">Centriole-enriched microtubule-binding protein involved in centriole biogenesis. In collaboration with CEP295 and POC1B, is required for the centriole-to-centrosome conversion by ensuring the formation of bona fide centriole wall. Functions as a linker component that maintains centrosome cohesion. Associates with CROCC and regulates its stability and localization to the centrosome.</text>
</comment>
<evidence type="ECO:0000256" key="3">
    <source>
        <dbReference type="ARBA" id="ARBA00004647"/>
    </source>
</evidence>
<dbReference type="AlphaFoldDB" id="A0A8J8SXB9"/>
<dbReference type="InterPro" id="IPR033603">
    <property type="entry name" value="CEP44"/>
</dbReference>